<dbReference type="Gene3D" id="1.10.10.10">
    <property type="entry name" value="Winged helix-like DNA-binding domain superfamily/Winged helix DNA-binding domain"/>
    <property type="match status" value="1"/>
</dbReference>
<dbReference type="PANTHER" id="PTHR30537">
    <property type="entry name" value="HTH-TYPE TRANSCRIPTIONAL REGULATOR"/>
    <property type="match status" value="1"/>
</dbReference>
<sequence length="303" mass="33531">MDRFQSMQVFVTVADTEGFASAARKLYMSPPAVTRTISALEDHLGVMLFHRTTRQVKLTDAGLRYLEDCRRILADLVEAEESVAGAHRVPRGKLSVTASSRFGHLHIAPLLFDFLERYPEMSVQTLFVDRVVDLIDEGLDVAVRIGELPDSSLTAIRVGSVRRVICAAPDYLDMRGVPQTPQDIQGHDIVQFSSLASKAEWRFKGVEGEIIVPFSTRFTVNTPDVAIAAAVAGRGLTMVLSYMIVPELMSGKLRIVLADYENPPLPVHVVYQEGRKAAAKVRAFVDFAVERLRTLAYLNSALD</sequence>
<dbReference type="AlphaFoldDB" id="A0A126T4R5"/>
<dbReference type="KEGG" id="mdn:JT25_011415"/>
<evidence type="ECO:0000313" key="6">
    <source>
        <dbReference type="EMBL" id="AMK77085.1"/>
    </source>
</evidence>
<dbReference type="Gene3D" id="3.40.190.290">
    <property type="match status" value="1"/>
</dbReference>
<accession>A0A126T4R5</accession>
<keyword evidence="2" id="KW-0805">Transcription regulation</keyword>
<feature type="domain" description="HTH lysR-type" evidence="5">
    <location>
        <begin position="1"/>
        <end position="59"/>
    </location>
</feature>
<keyword evidence="4" id="KW-0804">Transcription</keyword>
<dbReference type="PRINTS" id="PR00039">
    <property type="entry name" value="HTHLYSR"/>
</dbReference>
<dbReference type="GO" id="GO:0006351">
    <property type="term" value="P:DNA-templated transcription"/>
    <property type="evidence" value="ECO:0007669"/>
    <property type="project" value="TreeGrafter"/>
</dbReference>
<dbReference type="STRING" id="1538553.JT25_011415"/>
<dbReference type="EMBL" id="CP014476">
    <property type="protein sequence ID" value="AMK77085.1"/>
    <property type="molecule type" value="Genomic_DNA"/>
</dbReference>
<dbReference type="RefSeq" id="WP_036273852.1">
    <property type="nucleotide sequence ID" value="NZ_CP014476.1"/>
</dbReference>
<protein>
    <submittedName>
        <fullName evidence="6">LysR family transcriptional regulator</fullName>
    </submittedName>
</protein>
<dbReference type="SUPFAM" id="SSF46785">
    <property type="entry name" value="Winged helix' DNA-binding domain"/>
    <property type="match status" value="1"/>
</dbReference>
<evidence type="ECO:0000256" key="4">
    <source>
        <dbReference type="ARBA" id="ARBA00023163"/>
    </source>
</evidence>
<dbReference type="OrthoDB" id="9110639at2"/>
<dbReference type="CDD" id="cd08471">
    <property type="entry name" value="PBP2_CrgA_like_2"/>
    <property type="match status" value="1"/>
</dbReference>
<dbReference type="FunFam" id="1.10.10.10:FF:000001">
    <property type="entry name" value="LysR family transcriptional regulator"/>
    <property type="match status" value="1"/>
</dbReference>
<dbReference type="PROSITE" id="PS50931">
    <property type="entry name" value="HTH_LYSR"/>
    <property type="match status" value="1"/>
</dbReference>
<dbReference type="SUPFAM" id="SSF53850">
    <property type="entry name" value="Periplasmic binding protein-like II"/>
    <property type="match status" value="1"/>
</dbReference>
<evidence type="ECO:0000256" key="1">
    <source>
        <dbReference type="ARBA" id="ARBA00009437"/>
    </source>
</evidence>
<gene>
    <name evidence="6" type="ORF">JT25_011415</name>
</gene>
<name>A0A126T4R5_9GAMM</name>
<evidence type="ECO:0000256" key="2">
    <source>
        <dbReference type="ARBA" id="ARBA00023015"/>
    </source>
</evidence>
<organism evidence="6 7">
    <name type="scientific">Methylomonas denitrificans</name>
    <dbReference type="NCBI Taxonomy" id="1538553"/>
    <lineage>
        <taxon>Bacteria</taxon>
        <taxon>Pseudomonadati</taxon>
        <taxon>Pseudomonadota</taxon>
        <taxon>Gammaproteobacteria</taxon>
        <taxon>Methylococcales</taxon>
        <taxon>Methylococcaceae</taxon>
        <taxon>Methylomonas</taxon>
    </lineage>
</organism>
<keyword evidence="3" id="KW-0238">DNA-binding</keyword>
<dbReference type="InterPro" id="IPR058163">
    <property type="entry name" value="LysR-type_TF_proteobact-type"/>
</dbReference>
<proteinExistence type="inferred from homology"/>
<dbReference type="InterPro" id="IPR036388">
    <property type="entry name" value="WH-like_DNA-bd_sf"/>
</dbReference>
<evidence type="ECO:0000259" key="5">
    <source>
        <dbReference type="PROSITE" id="PS50931"/>
    </source>
</evidence>
<dbReference type="Pfam" id="PF03466">
    <property type="entry name" value="LysR_substrate"/>
    <property type="match status" value="1"/>
</dbReference>
<dbReference type="InterPro" id="IPR036390">
    <property type="entry name" value="WH_DNA-bd_sf"/>
</dbReference>
<dbReference type="GO" id="GO:0003700">
    <property type="term" value="F:DNA-binding transcription factor activity"/>
    <property type="evidence" value="ECO:0007669"/>
    <property type="project" value="InterPro"/>
</dbReference>
<dbReference type="InterPro" id="IPR000847">
    <property type="entry name" value="LysR_HTH_N"/>
</dbReference>
<dbReference type="Proteomes" id="UP000030512">
    <property type="component" value="Chromosome"/>
</dbReference>
<evidence type="ECO:0000313" key="7">
    <source>
        <dbReference type="Proteomes" id="UP000030512"/>
    </source>
</evidence>
<dbReference type="GO" id="GO:0043565">
    <property type="term" value="F:sequence-specific DNA binding"/>
    <property type="evidence" value="ECO:0007669"/>
    <property type="project" value="TreeGrafter"/>
</dbReference>
<dbReference type="Pfam" id="PF00126">
    <property type="entry name" value="HTH_1"/>
    <property type="match status" value="1"/>
</dbReference>
<reference evidence="6 7" key="1">
    <citation type="journal article" date="2015" name="Environ. Microbiol.">
        <title>Methane oxidation coupled to nitrate reduction under hypoxia by the Gammaproteobacterium Methylomonas denitrificans, sp. nov. type strain FJG1.</title>
        <authorList>
            <person name="Kits K.D."/>
            <person name="Klotz M.G."/>
            <person name="Stein L.Y."/>
        </authorList>
    </citation>
    <scope>NUCLEOTIDE SEQUENCE [LARGE SCALE GENOMIC DNA]</scope>
    <source>
        <strain evidence="6 7">FJG1</strain>
    </source>
</reference>
<comment type="similarity">
    <text evidence="1">Belongs to the LysR transcriptional regulatory family.</text>
</comment>
<evidence type="ECO:0000256" key="3">
    <source>
        <dbReference type="ARBA" id="ARBA00023125"/>
    </source>
</evidence>
<keyword evidence="7" id="KW-1185">Reference proteome</keyword>
<dbReference type="PANTHER" id="PTHR30537:SF5">
    <property type="entry name" value="HTH-TYPE TRANSCRIPTIONAL ACTIVATOR TTDR-RELATED"/>
    <property type="match status" value="1"/>
</dbReference>
<dbReference type="InterPro" id="IPR005119">
    <property type="entry name" value="LysR_subst-bd"/>
</dbReference>